<organism evidence="7 8">
    <name type="scientific">Myceligenerans pegani</name>
    <dbReference type="NCBI Taxonomy" id="2776917"/>
    <lineage>
        <taxon>Bacteria</taxon>
        <taxon>Bacillati</taxon>
        <taxon>Actinomycetota</taxon>
        <taxon>Actinomycetes</taxon>
        <taxon>Micrococcales</taxon>
        <taxon>Promicromonosporaceae</taxon>
        <taxon>Myceligenerans</taxon>
    </lineage>
</organism>
<evidence type="ECO:0000313" key="8">
    <source>
        <dbReference type="Proteomes" id="UP000625527"/>
    </source>
</evidence>
<protein>
    <submittedName>
        <fullName evidence="7">C40 family peptidase</fullName>
    </submittedName>
</protein>
<keyword evidence="8" id="KW-1185">Reference proteome</keyword>
<dbReference type="PROSITE" id="PS51935">
    <property type="entry name" value="NLPC_P60"/>
    <property type="match status" value="1"/>
</dbReference>
<evidence type="ECO:0000259" key="6">
    <source>
        <dbReference type="PROSITE" id="PS51935"/>
    </source>
</evidence>
<evidence type="ECO:0000256" key="3">
    <source>
        <dbReference type="ARBA" id="ARBA00022801"/>
    </source>
</evidence>
<evidence type="ECO:0000313" key="7">
    <source>
        <dbReference type="EMBL" id="MBE1878437.1"/>
    </source>
</evidence>
<dbReference type="EMBL" id="JADAQT010000108">
    <property type="protein sequence ID" value="MBE1878437.1"/>
    <property type="molecule type" value="Genomic_DNA"/>
</dbReference>
<feature type="domain" description="NlpC/P60" evidence="6">
    <location>
        <begin position="156"/>
        <end position="294"/>
    </location>
</feature>
<evidence type="ECO:0000259" key="5">
    <source>
        <dbReference type="PROSITE" id="PS50927"/>
    </source>
</evidence>
<evidence type="ECO:0000256" key="2">
    <source>
        <dbReference type="ARBA" id="ARBA00022670"/>
    </source>
</evidence>
<comment type="similarity">
    <text evidence="1">Belongs to the peptidase C40 family.</text>
</comment>
<dbReference type="Proteomes" id="UP000625527">
    <property type="component" value="Unassembled WGS sequence"/>
</dbReference>
<dbReference type="InterPro" id="IPR038765">
    <property type="entry name" value="Papain-like_cys_pep_sf"/>
</dbReference>
<comment type="caution">
    <text evidence="7">The sequence shown here is derived from an EMBL/GenBank/DDBJ whole genome shotgun (WGS) entry which is preliminary data.</text>
</comment>
<dbReference type="InterPro" id="IPR036426">
    <property type="entry name" value="Bulb-type_lectin_dom_sf"/>
</dbReference>
<feature type="domain" description="Bulb-type lectin" evidence="5">
    <location>
        <begin position="41"/>
        <end position="152"/>
    </location>
</feature>
<sequence>MTTDVRSAGGRTFRVAWSFLAALALVAGILVVAAPPAAAWPAKISIGGSLDTNEKLVSPNGRYNLTMQENGNLVLRGASEGIIWSPEMDGSGSVKAQITDAGNVVLRQADGDVMWASGTTKWASSATTLEVTNSGNVLLSNAAGDHLWRVGLSPAIHGVEAMIEYAKEQLGKPYKLGYHGPTWFDCSGLSLQGIRAGGLAYGWTAGPDAEGHTASYTQYSDSDLPHKIDFKDRRRGDLVFWDLNPRTEGVSHVAIYLGAGRMIHTDRASKPLRIESVGVFPSSSRMDKVVRPFP</sequence>
<dbReference type="PROSITE" id="PS50927">
    <property type="entry name" value="BULB_LECTIN"/>
    <property type="match status" value="1"/>
</dbReference>
<dbReference type="SUPFAM" id="SSF54001">
    <property type="entry name" value="Cysteine proteinases"/>
    <property type="match status" value="1"/>
</dbReference>
<keyword evidence="4" id="KW-0788">Thiol protease</keyword>
<keyword evidence="2" id="KW-0645">Protease</keyword>
<dbReference type="PANTHER" id="PTHR47359">
    <property type="entry name" value="PEPTIDOGLYCAN DL-ENDOPEPTIDASE CWLO"/>
    <property type="match status" value="1"/>
</dbReference>
<dbReference type="PANTHER" id="PTHR47359:SF3">
    <property type="entry name" value="NLP_P60 DOMAIN-CONTAINING PROTEIN-RELATED"/>
    <property type="match status" value="1"/>
</dbReference>
<keyword evidence="3" id="KW-0378">Hydrolase</keyword>
<accession>A0ABR9N5Z2</accession>
<gene>
    <name evidence="7" type="ORF">IHE71_22325</name>
</gene>
<reference evidence="7 8" key="1">
    <citation type="submission" date="2020-10" db="EMBL/GenBank/DDBJ databases">
        <title>Myceligenerans pegani sp. nov., an endophytic actinomycete isolated from Peganum harmala L. in Xinjiang, China.</title>
        <authorList>
            <person name="Xin L."/>
        </authorList>
    </citation>
    <scope>NUCLEOTIDE SEQUENCE [LARGE SCALE GENOMIC DNA]</scope>
    <source>
        <strain evidence="7 8">TRM65318</strain>
    </source>
</reference>
<dbReference type="RefSeq" id="WP_192864963.1">
    <property type="nucleotide sequence ID" value="NZ_JADAQT010000108.1"/>
</dbReference>
<name>A0ABR9N5Z2_9MICO</name>
<evidence type="ECO:0000256" key="4">
    <source>
        <dbReference type="ARBA" id="ARBA00022807"/>
    </source>
</evidence>
<dbReference type="InterPro" id="IPR000064">
    <property type="entry name" value="NLP_P60_dom"/>
</dbReference>
<proteinExistence type="inferred from homology"/>
<evidence type="ECO:0000256" key="1">
    <source>
        <dbReference type="ARBA" id="ARBA00007074"/>
    </source>
</evidence>
<dbReference type="Gene3D" id="2.90.10.10">
    <property type="entry name" value="Bulb-type lectin domain"/>
    <property type="match status" value="1"/>
</dbReference>
<dbReference type="SMART" id="SM00108">
    <property type="entry name" value="B_lectin"/>
    <property type="match status" value="1"/>
</dbReference>
<dbReference type="SUPFAM" id="SSF51110">
    <property type="entry name" value="alpha-D-mannose-specific plant lectins"/>
    <property type="match status" value="1"/>
</dbReference>
<dbReference type="InterPro" id="IPR001480">
    <property type="entry name" value="Bulb-type_lectin_dom"/>
</dbReference>
<dbReference type="Gene3D" id="3.90.1720.10">
    <property type="entry name" value="endopeptidase domain like (from Nostoc punctiforme)"/>
    <property type="match status" value="1"/>
</dbReference>
<dbReference type="Pfam" id="PF00877">
    <property type="entry name" value="NLPC_P60"/>
    <property type="match status" value="1"/>
</dbReference>
<dbReference type="InterPro" id="IPR051794">
    <property type="entry name" value="PG_Endopeptidase_C40"/>
</dbReference>